<reference evidence="1 2" key="1">
    <citation type="submission" date="2016-10" db="EMBL/GenBank/DDBJ databases">
        <title>Rodentibacter gen. nov. and new species.</title>
        <authorList>
            <person name="Christensen H."/>
        </authorList>
    </citation>
    <scope>NUCLEOTIDE SEQUENCE [LARGE SCALE GENOMIC DNA]</scope>
    <source>
        <strain evidence="1 2">Ppn158</strain>
    </source>
</reference>
<organism evidence="1 2">
    <name type="scientific">Rodentibacter ratti</name>
    <dbReference type="NCBI Taxonomy" id="1906745"/>
    <lineage>
        <taxon>Bacteria</taxon>
        <taxon>Pseudomonadati</taxon>
        <taxon>Pseudomonadota</taxon>
        <taxon>Gammaproteobacteria</taxon>
        <taxon>Pasteurellales</taxon>
        <taxon>Pasteurellaceae</taxon>
        <taxon>Rodentibacter</taxon>
    </lineage>
</organism>
<dbReference type="AlphaFoldDB" id="A0A1V3L6V8"/>
<accession>A0A1V3L6V8</accession>
<dbReference type="Proteomes" id="UP000189353">
    <property type="component" value="Unassembled WGS sequence"/>
</dbReference>
<gene>
    <name evidence="1" type="ORF">BKG88_08600</name>
</gene>
<dbReference type="EMBL" id="MLAI01000023">
    <property type="protein sequence ID" value="OOF85183.1"/>
    <property type="molecule type" value="Genomic_DNA"/>
</dbReference>
<evidence type="ECO:0000313" key="2">
    <source>
        <dbReference type="Proteomes" id="UP000189353"/>
    </source>
</evidence>
<name>A0A1V3L6V8_9PAST</name>
<comment type="caution">
    <text evidence="1">The sequence shown here is derived from an EMBL/GenBank/DDBJ whole genome shotgun (WGS) entry which is preliminary data.</text>
</comment>
<sequence>MNDIIFNWIRGDDEFETLVITNDDDTPINLSNSRFDLHIAPDRSDERIKLSTESGEITVNQNEVTLHIAHDVTKDSLWKVAKWDLQETTSNNLVRTLCSGRIHLKHDVTRL</sequence>
<protein>
    <submittedName>
        <fullName evidence="1">Uncharacterized protein</fullName>
    </submittedName>
</protein>
<proteinExistence type="predicted"/>
<dbReference type="OrthoDB" id="5680865at2"/>
<evidence type="ECO:0000313" key="1">
    <source>
        <dbReference type="EMBL" id="OOF85183.1"/>
    </source>
</evidence>